<comment type="caution">
    <text evidence="2">The sequence shown here is derived from an EMBL/GenBank/DDBJ whole genome shotgun (WGS) entry which is preliminary data.</text>
</comment>
<name>A0AAW1LA03_POPJA</name>
<dbReference type="AlphaFoldDB" id="A0AAW1LA03"/>
<sequence>MREALSARLKLQIVLRFLATGDSYSSLSALYRVPKCSISLFMLEVLDAIYGGLQDYMKDEEEEENVDNPTTEREEIEEAQAGEASTATYNRKGRNRRGTSRKNSQMVEEAYAVMTRLGNKDKDHCDVVGENVACHLREIKDPKLQMVAKHRINQVLFEIAMSEFEPSPSSRSAFIYEGGPKSNAQRPLTIV</sequence>
<dbReference type="Proteomes" id="UP001458880">
    <property type="component" value="Unassembled WGS sequence"/>
</dbReference>
<organism evidence="2 3">
    <name type="scientific">Popillia japonica</name>
    <name type="common">Japanese beetle</name>
    <dbReference type="NCBI Taxonomy" id="7064"/>
    <lineage>
        <taxon>Eukaryota</taxon>
        <taxon>Metazoa</taxon>
        <taxon>Ecdysozoa</taxon>
        <taxon>Arthropoda</taxon>
        <taxon>Hexapoda</taxon>
        <taxon>Insecta</taxon>
        <taxon>Pterygota</taxon>
        <taxon>Neoptera</taxon>
        <taxon>Endopterygota</taxon>
        <taxon>Coleoptera</taxon>
        <taxon>Polyphaga</taxon>
        <taxon>Scarabaeiformia</taxon>
        <taxon>Scarabaeidae</taxon>
        <taxon>Rutelinae</taxon>
        <taxon>Popillia</taxon>
    </lineage>
</organism>
<evidence type="ECO:0000256" key="1">
    <source>
        <dbReference type="SAM" id="MobiDB-lite"/>
    </source>
</evidence>
<protein>
    <submittedName>
        <fullName evidence="2">Uncharacterized protein</fullName>
    </submittedName>
</protein>
<dbReference type="EMBL" id="JASPKY010000129">
    <property type="protein sequence ID" value="KAK9731671.1"/>
    <property type="molecule type" value="Genomic_DNA"/>
</dbReference>
<feature type="compositionally biased region" description="Basic residues" evidence="1">
    <location>
        <begin position="91"/>
        <end position="100"/>
    </location>
</feature>
<evidence type="ECO:0000313" key="2">
    <source>
        <dbReference type="EMBL" id="KAK9731671.1"/>
    </source>
</evidence>
<proteinExistence type="predicted"/>
<feature type="region of interest" description="Disordered" evidence="1">
    <location>
        <begin position="60"/>
        <end position="104"/>
    </location>
</feature>
<reference evidence="2 3" key="1">
    <citation type="journal article" date="2024" name="BMC Genomics">
        <title>De novo assembly and annotation of Popillia japonica's genome with initial clues to its potential as an invasive pest.</title>
        <authorList>
            <person name="Cucini C."/>
            <person name="Boschi S."/>
            <person name="Funari R."/>
            <person name="Cardaioli E."/>
            <person name="Iannotti N."/>
            <person name="Marturano G."/>
            <person name="Paoli F."/>
            <person name="Bruttini M."/>
            <person name="Carapelli A."/>
            <person name="Frati F."/>
            <person name="Nardi F."/>
        </authorList>
    </citation>
    <scope>NUCLEOTIDE SEQUENCE [LARGE SCALE GENOMIC DNA]</scope>
    <source>
        <strain evidence="2">DMR45628</strain>
    </source>
</reference>
<gene>
    <name evidence="2" type="ORF">QE152_g13459</name>
</gene>
<accession>A0AAW1LA03</accession>
<evidence type="ECO:0000313" key="3">
    <source>
        <dbReference type="Proteomes" id="UP001458880"/>
    </source>
</evidence>
<keyword evidence="3" id="KW-1185">Reference proteome</keyword>